<evidence type="ECO:0000256" key="1">
    <source>
        <dbReference type="SAM" id="MobiDB-lite"/>
    </source>
</evidence>
<accession>A0AAD3CPA1</accession>
<feature type="region of interest" description="Disordered" evidence="1">
    <location>
        <begin position="117"/>
        <end position="137"/>
    </location>
</feature>
<reference evidence="3 4" key="1">
    <citation type="journal article" date="2021" name="Sci. Rep.">
        <title>The genome of the diatom Chaetoceros tenuissimus carries an ancient integrated fragment of an extant virus.</title>
        <authorList>
            <person name="Hongo Y."/>
            <person name="Kimura K."/>
            <person name="Takaki Y."/>
            <person name="Yoshida Y."/>
            <person name="Baba S."/>
            <person name="Kobayashi G."/>
            <person name="Nagasaki K."/>
            <person name="Hano T."/>
            <person name="Tomaru Y."/>
        </authorList>
    </citation>
    <scope>NUCLEOTIDE SEQUENCE [LARGE SCALE GENOMIC DNA]</scope>
    <source>
        <strain evidence="3 4">NIES-3715</strain>
    </source>
</reference>
<protein>
    <submittedName>
        <fullName evidence="3">Uncharacterized protein</fullName>
    </submittedName>
</protein>
<keyword evidence="2" id="KW-0732">Signal</keyword>
<evidence type="ECO:0000256" key="2">
    <source>
        <dbReference type="SAM" id="SignalP"/>
    </source>
</evidence>
<proteinExistence type="predicted"/>
<sequence length="246" mass="27905">MNNRWNIFLFFLSLHYTAAFVPSAKTNFVTRLHNEETTSEDKDAPLSFEDATAKLKEEEDSIKAAARGQMMEQDAQRYQEKKATYDAMREKIRARASDLNMNKSVATQEAIKAATQKAAAGEQASQPTVDLSKFSDNVFDDPEDELTDEQMKEIDKVGQMSIIEQIKEELKNTKFPTPDATLKQAGLMIVIFLVTATLILKADEFLRFQYTDWGFIPRSGEVLDYSDLTLPEGFTDQMTEEDLSNL</sequence>
<gene>
    <name evidence="3" type="ORF">CTEN210_04805</name>
</gene>
<name>A0AAD3CPA1_9STRA</name>
<keyword evidence="4" id="KW-1185">Reference proteome</keyword>
<organism evidence="3 4">
    <name type="scientific">Chaetoceros tenuissimus</name>
    <dbReference type="NCBI Taxonomy" id="426638"/>
    <lineage>
        <taxon>Eukaryota</taxon>
        <taxon>Sar</taxon>
        <taxon>Stramenopiles</taxon>
        <taxon>Ochrophyta</taxon>
        <taxon>Bacillariophyta</taxon>
        <taxon>Coscinodiscophyceae</taxon>
        <taxon>Chaetocerotophycidae</taxon>
        <taxon>Chaetocerotales</taxon>
        <taxon>Chaetocerotaceae</taxon>
        <taxon>Chaetoceros</taxon>
    </lineage>
</organism>
<feature type="signal peptide" evidence="2">
    <location>
        <begin position="1"/>
        <end position="19"/>
    </location>
</feature>
<dbReference type="AlphaFoldDB" id="A0AAD3CPA1"/>
<feature type="chain" id="PRO_5042013034" evidence="2">
    <location>
        <begin position="20"/>
        <end position="246"/>
    </location>
</feature>
<dbReference type="Proteomes" id="UP001054902">
    <property type="component" value="Unassembled WGS sequence"/>
</dbReference>
<comment type="caution">
    <text evidence="3">The sequence shown here is derived from an EMBL/GenBank/DDBJ whole genome shotgun (WGS) entry which is preliminary data.</text>
</comment>
<evidence type="ECO:0000313" key="4">
    <source>
        <dbReference type="Proteomes" id="UP001054902"/>
    </source>
</evidence>
<dbReference type="EMBL" id="BLLK01000027">
    <property type="protein sequence ID" value="GFH48329.1"/>
    <property type="molecule type" value="Genomic_DNA"/>
</dbReference>
<evidence type="ECO:0000313" key="3">
    <source>
        <dbReference type="EMBL" id="GFH48329.1"/>
    </source>
</evidence>